<feature type="transmembrane region" description="Helical" evidence="8">
    <location>
        <begin position="139"/>
        <end position="162"/>
    </location>
</feature>
<dbReference type="EMBL" id="BAVS01000021">
    <property type="protein sequence ID" value="GAE94270.1"/>
    <property type="molecule type" value="Genomic_DNA"/>
</dbReference>
<evidence type="ECO:0000256" key="5">
    <source>
        <dbReference type="ARBA" id="ARBA00022989"/>
    </source>
</evidence>
<comment type="caution">
    <text evidence="10">The sequence shown here is derived from an EMBL/GenBank/DDBJ whole genome shotgun (WGS) entry which is preliminary data.</text>
</comment>
<evidence type="ECO:0000256" key="7">
    <source>
        <dbReference type="ARBA" id="ARBA00023136"/>
    </source>
</evidence>
<keyword evidence="6" id="KW-0406">Ion transport</keyword>
<reference evidence="10 11" key="1">
    <citation type="journal article" date="2014" name="Genome Announc.">
        <title>Draft Genome Sequence of the Boron-Tolerant and Moderately Halotolerant Bacterium Gracilibacillus boraciitolerans JCM 21714T.</title>
        <authorList>
            <person name="Ahmed I."/>
            <person name="Oshima K."/>
            <person name="Suda W."/>
            <person name="Kitamura K."/>
            <person name="Iida T."/>
            <person name="Ohmori Y."/>
            <person name="Fujiwara T."/>
            <person name="Hattori M."/>
            <person name="Ohkuma M."/>
        </authorList>
    </citation>
    <scope>NUCLEOTIDE SEQUENCE [LARGE SCALE GENOMIC DNA]</scope>
    <source>
        <strain evidence="10 11">JCM 21714</strain>
    </source>
</reference>
<evidence type="ECO:0000256" key="4">
    <source>
        <dbReference type="ARBA" id="ARBA00022692"/>
    </source>
</evidence>
<name>W4VLL3_9BACI</name>
<evidence type="ECO:0000256" key="3">
    <source>
        <dbReference type="ARBA" id="ARBA00022449"/>
    </source>
</evidence>
<evidence type="ECO:0000259" key="9">
    <source>
        <dbReference type="Pfam" id="PF00999"/>
    </source>
</evidence>
<dbReference type="Proteomes" id="UP000019102">
    <property type="component" value="Unassembled WGS sequence"/>
</dbReference>
<organism evidence="10 11">
    <name type="scientific">Gracilibacillus boraciitolerans JCM 21714</name>
    <dbReference type="NCBI Taxonomy" id="1298598"/>
    <lineage>
        <taxon>Bacteria</taxon>
        <taxon>Bacillati</taxon>
        <taxon>Bacillota</taxon>
        <taxon>Bacilli</taxon>
        <taxon>Bacillales</taxon>
        <taxon>Bacillaceae</taxon>
        <taxon>Gracilibacillus</taxon>
    </lineage>
</organism>
<dbReference type="GO" id="GO:1902600">
    <property type="term" value="P:proton transmembrane transport"/>
    <property type="evidence" value="ECO:0007669"/>
    <property type="project" value="InterPro"/>
</dbReference>
<protein>
    <submittedName>
        <fullName evidence="10">Na+/H+ antiporter NhaP</fullName>
    </submittedName>
</protein>
<evidence type="ECO:0000256" key="6">
    <source>
        <dbReference type="ARBA" id="ARBA00023065"/>
    </source>
</evidence>
<evidence type="ECO:0000256" key="2">
    <source>
        <dbReference type="ARBA" id="ARBA00022448"/>
    </source>
</evidence>
<feature type="transmembrane region" description="Helical" evidence="8">
    <location>
        <begin position="48"/>
        <end position="69"/>
    </location>
</feature>
<dbReference type="STRING" id="1298598.JCM21714_3410"/>
<dbReference type="RefSeq" id="WP_369403586.1">
    <property type="nucleotide sequence ID" value="NZ_BAVS01000021.1"/>
</dbReference>
<feature type="transmembrane region" description="Helical" evidence="8">
    <location>
        <begin position="6"/>
        <end position="27"/>
    </location>
</feature>
<sequence>MDLFLIAEAIHVSGVLATVASGMMISYEYGRAIKEDHFRRSLDGFWDIVEISFLAILFLVIGIEITEYISLEYFLYAFAIFILMVFVRILIVYMTTKIIHPLSWPYHFLISWAGLKGSMSVFLILTLYTKSTNGFNSEWVVAVTFTTVLISLVIQSLSIAPISRKILK</sequence>
<evidence type="ECO:0000256" key="1">
    <source>
        <dbReference type="ARBA" id="ARBA00004651"/>
    </source>
</evidence>
<proteinExistence type="predicted"/>
<evidence type="ECO:0000313" key="10">
    <source>
        <dbReference type="EMBL" id="GAE94270.1"/>
    </source>
</evidence>
<dbReference type="eggNOG" id="COG0025">
    <property type="taxonomic scope" value="Bacteria"/>
</dbReference>
<dbReference type="PANTHER" id="PTHR32507">
    <property type="entry name" value="NA(+)/H(+) ANTIPORTER 1"/>
    <property type="match status" value="1"/>
</dbReference>
<feature type="transmembrane region" description="Helical" evidence="8">
    <location>
        <begin position="106"/>
        <end position="127"/>
    </location>
</feature>
<dbReference type="InterPro" id="IPR006153">
    <property type="entry name" value="Cation/H_exchanger_TM"/>
</dbReference>
<feature type="domain" description="Cation/H+ exchanger transmembrane" evidence="9">
    <location>
        <begin position="4"/>
        <end position="164"/>
    </location>
</feature>
<comment type="subcellular location">
    <subcellularLocation>
        <location evidence="1">Cell membrane</location>
        <topology evidence="1">Multi-pass membrane protein</topology>
    </subcellularLocation>
</comment>
<gene>
    <name evidence="10" type="ORF">JCM21714_3410</name>
</gene>
<keyword evidence="7 8" id="KW-0472">Membrane</keyword>
<dbReference type="Pfam" id="PF00999">
    <property type="entry name" value="Na_H_Exchanger"/>
    <property type="match status" value="1"/>
</dbReference>
<dbReference type="AlphaFoldDB" id="W4VLL3"/>
<keyword evidence="3" id="KW-0050">Antiport</keyword>
<evidence type="ECO:0000313" key="11">
    <source>
        <dbReference type="Proteomes" id="UP000019102"/>
    </source>
</evidence>
<feature type="transmembrane region" description="Helical" evidence="8">
    <location>
        <begin position="75"/>
        <end position="94"/>
    </location>
</feature>
<keyword evidence="11" id="KW-1185">Reference proteome</keyword>
<keyword evidence="2" id="KW-0813">Transport</keyword>
<accession>W4VLL3</accession>
<keyword evidence="4 8" id="KW-0812">Transmembrane</keyword>
<dbReference type="GO" id="GO:0015297">
    <property type="term" value="F:antiporter activity"/>
    <property type="evidence" value="ECO:0007669"/>
    <property type="project" value="UniProtKB-KW"/>
</dbReference>
<keyword evidence="5 8" id="KW-1133">Transmembrane helix</keyword>
<evidence type="ECO:0000256" key="8">
    <source>
        <dbReference type="SAM" id="Phobius"/>
    </source>
</evidence>
<dbReference type="GO" id="GO:0005886">
    <property type="term" value="C:plasma membrane"/>
    <property type="evidence" value="ECO:0007669"/>
    <property type="project" value="UniProtKB-SubCell"/>
</dbReference>